<evidence type="ECO:0000313" key="2">
    <source>
        <dbReference type="EMBL" id="EHH20329.1"/>
    </source>
</evidence>
<feature type="region of interest" description="Disordered" evidence="1">
    <location>
        <begin position="100"/>
        <end position="157"/>
    </location>
</feature>
<dbReference type="AlphaFoldDB" id="F6YDL3"/>
<organism evidence="2">
    <name type="scientific">Macaca mulatta</name>
    <name type="common">Rhesus macaque</name>
    <dbReference type="NCBI Taxonomy" id="9544"/>
    <lineage>
        <taxon>Eukaryota</taxon>
        <taxon>Metazoa</taxon>
        <taxon>Chordata</taxon>
        <taxon>Craniata</taxon>
        <taxon>Vertebrata</taxon>
        <taxon>Euteleostomi</taxon>
        <taxon>Mammalia</taxon>
        <taxon>Eutheria</taxon>
        <taxon>Euarchontoglires</taxon>
        <taxon>Primates</taxon>
        <taxon>Haplorrhini</taxon>
        <taxon>Catarrhini</taxon>
        <taxon>Cercopithecidae</taxon>
        <taxon>Cercopithecinae</taxon>
        <taxon>Macaca</taxon>
    </lineage>
</organism>
<dbReference type="HOGENOM" id="CLU_1331567_0_0_1"/>
<name>F6YDL3_MACMU</name>
<reference evidence="2" key="1">
    <citation type="journal article" date="2011" name="Nat. Biotechnol.">
        <title>Genome sequencing and comparison of two nonhuman primate animal models, the cynomolgus and Chinese rhesus macaques.</title>
        <authorList>
            <person name="Yan G."/>
            <person name="Zhang G."/>
            <person name="Fang X."/>
            <person name="Zhang Y."/>
            <person name="Li C."/>
            <person name="Ling F."/>
            <person name="Cooper D.N."/>
            <person name="Li Q."/>
            <person name="Li Y."/>
            <person name="van Gool A.J."/>
            <person name="Du H."/>
            <person name="Chen J."/>
            <person name="Chen R."/>
            <person name="Zhang P."/>
            <person name="Huang Z."/>
            <person name="Thompson J.R."/>
            <person name="Meng Y."/>
            <person name="Bai Y."/>
            <person name="Wang J."/>
            <person name="Zhuo M."/>
            <person name="Wang T."/>
            <person name="Huang Y."/>
            <person name="Wei L."/>
            <person name="Li J."/>
            <person name="Wang Z."/>
            <person name="Hu H."/>
            <person name="Yang P."/>
            <person name="Le L."/>
            <person name="Stenson P.D."/>
            <person name="Li B."/>
            <person name="Liu X."/>
            <person name="Ball E.V."/>
            <person name="An N."/>
            <person name="Huang Q."/>
            <person name="Zhang Y."/>
            <person name="Fan W."/>
            <person name="Zhang X."/>
            <person name="Li Y."/>
            <person name="Wang W."/>
            <person name="Katze M.G."/>
            <person name="Su B."/>
            <person name="Nielsen R."/>
            <person name="Yang H."/>
            <person name="Wang J."/>
            <person name="Wang X."/>
            <person name="Wang J."/>
        </authorList>
    </citation>
    <scope>NUCLEOTIDE SEQUENCE [LARGE SCALE GENOMIC DNA]</scope>
    <source>
        <strain evidence="2">CR-5</strain>
    </source>
</reference>
<dbReference type="Proteomes" id="UP000013456">
    <property type="component" value="Chromosome 10"/>
</dbReference>
<evidence type="ECO:0000256" key="1">
    <source>
        <dbReference type="SAM" id="MobiDB-lite"/>
    </source>
</evidence>
<sequence>MAPDRRSPSEAWAESSGVNAGPMGGVGWCRVDPTVACVLYMAVGRFLAGGDPSPDTCQAPSQALEAWEGLWTPPYTPPRLLSLWFLDRTFRHHKAKFAQALPSPRGNPAGHGKEEFCPPARSDQSCPTCQARPAASWGTRSPRLPGRKSPPAAEGLVPGGELLLGGVTAGRGSGWGIFNDVVASGHRPPPPPILSYSPHLVTQTVT</sequence>
<dbReference type="EMBL" id="CM001262">
    <property type="protein sequence ID" value="EHH20329.1"/>
    <property type="molecule type" value="Genomic_DNA"/>
</dbReference>
<gene>
    <name evidence="2" type="ORF">EGK_03160</name>
</gene>
<proteinExistence type="predicted"/>
<accession>F6YDL3</accession>
<protein>
    <submittedName>
        <fullName evidence="2">Uncharacterized protein</fullName>
    </submittedName>
</protein>